<feature type="region of interest" description="Disordered" evidence="1">
    <location>
        <begin position="442"/>
        <end position="461"/>
    </location>
</feature>
<feature type="region of interest" description="Disordered" evidence="1">
    <location>
        <begin position="68"/>
        <end position="114"/>
    </location>
</feature>
<dbReference type="AlphaFoldDB" id="A0A7W7D5T1"/>
<reference evidence="3 4" key="1">
    <citation type="submission" date="2020-08" db="EMBL/GenBank/DDBJ databases">
        <title>Sequencing the genomes of 1000 actinobacteria strains.</title>
        <authorList>
            <person name="Klenk H.-P."/>
        </authorList>
    </citation>
    <scope>NUCLEOTIDE SEQUENCE [LARGE SCALE GENOMIC DNA]</scope>
    <source>
        <strain evidence="3 4">DSM 45784</strain>
    </source>
</reference>
<keyword evidence="2" id="KW-0812">Transmembrane</keyword>
<feature type="compositionally biased region" description="Pro residues" evidence="1">
    <location>
        <begin position="94"/>
        <end position="109"/>
    </location>
</feature>
<evidence type="ECO:0000256" key="2">
    <source>
        <dbReference type="SAM" id="Phobius"/>
    </source>
</evidence>
<proteinExistence type="predicted"/>
<name>A0A7W7D5T1_9ACTN</name>
<evidence type="ECO:0000256" key="1">
    <source>
        <dbReference type="SAM" id="MobiDB-lite"/>
    </source>
</evidence>
<sequence>MTPESLLPDTLREWAGEAQVPHDLTDRVLRRRGRRRLATVVLATGATAAVVAAGVLVPVIVRGAGGGEDRTATAATPTASASVSPTASPFSLVTPPPDPLPEGPAPRPSPVEAGALPASLDVRADPGQAPPRGLIAAGRMAVSSYFVSGYEKTGARSDRRHDTWYLYDPRTGGYERTDWSTVDVAPGMRLAAVLERDLPASRVGILDMATRQVRWVPLDHPVARIAWSPDGTKLLATAYEKNPDAREKVSEDGSSWEESDPVRTGFHIVEAASGTAAFHAVDEPSEVLPGPPDAAFQWSSDGTLIWEPNDRRLRDEDPQRLYYGLDGRRVEGPAVEELDIEQAGTSPDGRLYAGRRIYPRGPKTMTPEQAVDLVAQRVEGPETVVRDTATGKIVGRQWMLQLLAWADNDHLIALQCLGGCEDEFDSYLALVTVDGRQSVRLSGDMKDSQRPGSWHPVLTSR</sequence>
<comment type="caution">
    <text evidence="3">The sequence shown here is derived from an EMBL/GenBank/DDBJ whole genome shotgun (WGS) entry which is preliminary data.</text>
</comment>
<organism evidence="3 4">
    <name type="scientific">Sphaerisporangium siamense</name>
    <dbReference type="NCBI Taxonomy" id="795645"/>
    <lineage>
        <taxon>Bacteria</taxon>
        <taxon>Bacillati</taxon>
        <taxon>Actinomycetota</taxon>
        <taxon>Actinomycetes</taxon>
        <taxon>Streptosporangiales</taxon>
        <taxon>Streptosporangiaceae</taxon>
        <taxon>Sphaerisporangium</taxon>
    </lineage>
</organism>
<dbReference type="Proteomes" id="UP000542210">
    <property type="component" value="Unassembled WGS sequence"/>
</dbReference>
<dbReference type="EMBL" id="JACHND010000001">
    <property type="protein sequence ID" value="MBB4700768.1"/>
    <property type="molecule type" value="Genomic_DNA"/>
</dbReference>
<accession>A0A7W7D5T1</accession>
<dbReference type="RefSeq" id="WP_184879350.1">
    <property type="nucleotide sequence ID" value="NZ_BOOV01000038.1"/>
</dbReference>
<keyword evidence="4" id="KW-1185">Reference proteome</keyword>
<keyword evidence="2" id="KW-1133">Transmembrane helix</keyword>
<protein>
    <recommendedName>
        <fullName evidence="5">WD40 repeat domain-containing protein</fullName>
    </recommendedName>
</protein>
<dbReference type="SUPFAM" id="SSF82171">
    <property type="entry name" value="DPP6 N-terminal domain-like"/>
    <property type="match status" value="1"/>
</dbReference>
<keyword evidence="2" id="KW-0472">Membrane</keyword>
<evidence type="ECO:0000313" key="4">
    <source>
        <dbReference type="Proteomes" id="UP000542210"/>
    </source>
</evidence>
<feature type="compositionally biased region" description="Low complexity" evidence="1">
    <location>
        <begin position="72"/>
        <end position="93"/>
    </location>
</feature>
<gene>
    <name evidence="3" type="ORF">BJ982_002312</name>
</gene>
<evidence type="ECO:0008006" key="5">
    <source>
        <dbReference type="Google" id="ProtNLM"/>
    </source>
</evidence>
<feature type="transmembrane region" description="Helical" evidence="2">
    <location>
        <begin position="37"/>
        <end position="61"/>
    </location>
</feature>
<evidence type="ECO:0000313" key="3">
    <source>
        <dbReference type="EMBL" id="MBB4700768.1"/>
    </source>
</evidence>